<evidence type="ECO:0000313" key="2">
    <source>
        <dbReference type="Proteomes" id="UP000008234"/>
    </source>
</evidence>
<evidence type="ECO:0000313" key="1">
    <source>
        <dbReference type="EMBL" id="ADC90651.1"/>
    </source>
</evidence>
<sequence length="39" mass="4407">MVIEASGGLRQGLILKLVKKFFHQIFLFSIQAPESTLVF</sequence>
<dbReference type="STRING" id="699246.HMPREF0868_0475"/>
<accession>D3R0U9</accession>
<dbReference type="EMBL" id="CP001850">
    <property type="protein sequence ID" value="ADC90651.1"/>
    <property type="molecule type" value="Genomic_DNA"/>
</dbReference>
<dbReference type="HOGENOM" id="CLU_3312348_0_0_9"/>
<dbReference type="Proteomes" id="UP000008234">
    <property type="component" value="Chromosome"/>
</dbReference>
<dbReference type="AlphaFoldDB" id="D3R0U9"/>
<organism evidence="1 2">
    <name type="scientific">Mageeibacillus indolicus (strain UPII9-5)</name>
    <name type="common">Clostridiales genomosp. BVAB3 (strain UPII9-5)</name>
    <dbReference type="NCBI Taxonomy" id="699246"/>
    <lineage>
        <taxon>Bacteria</taxon>
        <taxon>Bacillati</taxon>
        <taxon>Bacillota</taxon>
        <taxon>Clostridia</taxon>
        <taxon>Eubacteriales</taxon>
        <taxon>Oscillospiraceae</taxon>
        <taxon>Mageeibacillus</taxon>
    </lineage>
</organism>
<reference evidence="2" key="1">
    <citation type="submission" date="2009-12" db="EMBL/GenBank/DDBJ databases">
        <title>Sequence of Clostridiales genomosp. BVAB3 str. UPII9-5.</title>
        <authorList>
            <person name="Madupu R."/>
            <person name="Durkin A.S."/>
            <person name="Torralba M."/>
            <person name="Methe B."/>
            <person name="Sutton G.G."/>
            <person name="Strausberg R.L."/>
            <person name="Nelson K.E."/>
        </authorList>
    </citation>
    <scope>NUCLEOTIDE SEQUENCE [LARGE SCALE GENOMIC DNA]</scope>
    <source>
        <strain evidence="2">UPII9-5</strain>
    </source>
</reference>
<keyword evidence="2" id="KW-1185">Reference proteome</keyword>
<protein>
    <submittedName>
        <fullName evidence="1">Uncharacterized protein</fullName>
    </submittedName>
</protein>
<name>D3R0U9_MAGIU</name>
<proteinExistence type="predicted"/>
<gene>
    <name evidence="1" type="ordered locus">HMPREF0868_0475</name>
</gene>
<dbReference type="KEGG" id="clo:HMPREF0868_0475"/>